<evidence type="ECO:0000256" key="5">
    <source>
        <dbReference type="ARBA" id="ARBA00023002"/>
    </source>
</evidence>
<dbReference type="GO" id="GO:0050661">
    <property type="term" value="F:NADP binding"/>
    <property type="evidence" value="ECO:0007669"/>
    <property type="project" value="InterPro"/>
</dbReference>
<keyword evidence="3" id="KW-0274">FAD</keyword>
<reference evidence="7 8" key="1">
    <citation type="journal article" date="2018" name="PLoS Pathog.">
        <title>Evolution of structural diversity of trichothecenes, a family of toxins produced by plant pathogenic and entomopathogenic fungi.</title>
        <authorList>
            <person name="Proctor R.H."/>
            <person name="McCormick S.P."/>
            <person name="Kim H.S."/>
            <person name="Cardoza R.E."/>
            <person name="Stanley A.M."/>
            <person name="Lindo L."/>
            <person name="Kelly A."/>
            <person name="Brown D.W."/>
            <person name="Lee T."/>
            <person name="Vaughan M.M."/>
            <person name="Alexander N.J."/>
            <person name="Busman M."/>
            <person name="Gutierrez S."/>
        </authorList>
    </citation>
    <scope>NUCLEOTIDE SEQUENCE [LARGE SCALE GENOMIC DNA]</scope>
    <source>
        <strain evidence="7 8">NRRL 13405</strain>
    </source>
</reference>
<comment type="caution">
    <text evidence="7">The sequence shown here is derived from an EMBL/GenBank/DDBJ whole genome shotgun (WGS) entry which is preliminary data.</text>
</comment>
<dbReference type="InterPro" id="IPR000960">
    <property type="entry name" value="Flavin_mOase"/>
</dbReference>
<dbReference type="PANTHER" id="PTHR23023">
    <property type="entry name" value="DIMETHYLANILINE MONOOXYGENASE"/>
    <property type="match status" value="1"/>
</dbReference>
<sequence>MEDISIAIIGAGPAGLVALKNLREQDFDAFIFERRTSVGGLWSYSENPEYTTALDDTTVNVSKFVSSFSNFPMPNHYPDFPSRRQIQEYFEAYANHFDLHKYIRFGVTVHKVLRNSSDSAWDVYITDPNGESMFPFHKIVFANGCETIPVWPSMQGRDKFKGTAMHAQEYRDYKKHDLQGKRVMVVGIGNTGCEIALSLCKHASKTYLAYRRGRILVSRYDDKGVPMDSQIPWPMLCLIYIISYYVPIILNWLVDRVMINKMIRDAMRHEPNPEKTSKKQRLRVAEKKIREDWRLVPCPSMAHRNPAVQEDIFPAFYNDDIAPIQGFVDFAGAKTVLLADHTTVEVDVVIFATGYRHGFSIMPDLEMDGAAGVELKTADMTEEHEGAEDRTQQPALPRLFQMIFPPKHASSVAFLSWMAPQANVWCVCELASMAIAQAWVADCTQGGEPQNLQPPSLLPSEKAMENEVDSYHTWWRKEWTTDHSILHGYVRAYGFYQFLHKTAGTGLDAYLDNYTILKGLRLYKNDYELWKWLHKGPTTSLSWRLFDTNPEGISGRGRKVWGGARDALQKNYEELERLQEIKAKND</sequence>
<gene>
    <name evidence="7" type="ORF">FIE12Z_10030</name>
</gene>
<organism evidence="7 8">
    <name type="scientific">Fusarium flagelliforme</name>
    <dbReference type="NCBI Taxonomy" id="2675880"/>
    <lineage>
        <taxon>Eukaryota</taxon>
        <taxon>Fungi</taxon>
        <taxon>Dikarya</taxon>
        <taxon>Ascomycota</taxon>
        <taxon>Pezizomycotina</taxon>
        <taxon>Sordariomycetes</taxon>
        <taxon>Hypocreomycetidae</taxon>
        <taxon>Hypocreales</taxon>
        <taxon>Nectriaceae</taxon>
        <taxon>Fusarium</taxon>
        <taxon>Fusarium incarnatum-equiseti species complex</taxon>
    </lineage>
</organism>
<evidence type="ECO:0000256" key="4">
    <source>
        <dbReference type="ARBA" id="ARBA00022857"/>
    </source>
</evidence>
<keyword evidence="4" id="KW-0521">NADP</keyword>
<dbReference type="InterPro" id="IPR036188">
    <property type="entry name" value="FAD/NAD-bd_sf"/>
</dbReference>
<evidence type="ECO:0000256" key="2">
    <source>
        <dbReference type="ARBA" id="ARBA00022630"/>
    </source>
</evidence>
<evidence type="ECO:0000256" key="3">
    <source>
        <dbReference type="ARBA" id="ARBA00022827"/>
    </source>
</evidence>
<keyword evidence="5" id="KW-0560">Oxidoreductase</keyword>
<dbReference type="InterPro" id="IPR020946">
    <property type="entry name" value="Flavin_mOase-like"/>
</dbReference>
<dbReference type="Pfam" id="PF00743">
    <property type="entry name" value="FMO-like"/>
    <property type="match status" value="1"/>
</dbReference>
<accession>A0A395MCV9</accession>
<keyword evidence="8" id="KW-1185">Reference proteome</keyword>
<dbReference type="GO" id="GO:0004499">
    <property type="term" value="F:N,N-dimethylaniline monooxygenase activity"/>
    <property type="evidence" value="ECO:0007669"/>
    <property type="project" value="InterPro"/>
</dbReference>
<keyword evidence="6" id="KW-0472">Membrane</keyword>
<evidence type="ECO:0000256" key="6">
    <source>
        <dbReference type="SAM" id="Phobius"/>
    </source>
</evidence>
<keyword evidence="2" id="KW-0285">Flavoprotein</keyword>
<keyword evidence="7" id="KW-0503">Monooxygenase</keyword>
<dbReference type="Proteomes" id="UP000265631">
    <property type="component" value="Unassembled WGS sequence"/>
</dbReference>
<comment type="similarity">
    <text evidence="1">Belongs to the FMO family.</text>
</comment>
<evidence type="ECO:0000313" key="8">
    <source>
        <dbReference type="Proteomes" id="UP000265631"/>
    </source>
</evidence>
<dbReference type="GO" id="GO:0050660">
    <property type="term" value="F:flavin adenine dinucleotide binding"/>
    <property type="evidence" value="ECO:0007669"/>
    <property type="project" value="InterPro"/>
</dbReference>
<keyword evidence="6" id="KW-0812">Transmembrane</keyword>
<dbReference type="InterPro" id="IPR050346">
    <property type="entry name" value="FMO-like"/>
</dbReference>
<name>A0A395MCV9_9HYPO</name>
<evidence type="ECO:0000256" key="1">
    <source>
        <dbReference type="ARBA" id="ARBA00009183"/>
    </source>
</evidence>
<proteinExistence type="inferred from homology"/>
<dbReference type="AlphaFoldDB" id="A0A395MCV9"/>
<keyword evidence="6" id="KW-1133">Transmembrane helix</keyword>
<dbReference type="Gene3D" id="3.50.50.60">
    <property type="entry name" value="FAD/NAD(P)-binding domain"/>
    <property type="match status" value="2"/>
</dbReference>
<dbReference type="PRINTS" id="PR00370">
    <property type="entry name" value="FMOXYGENASE"/>
</dbReference>
<dbReference type="SUPFAM" id="SSF51905">
    <property type="entry name" value="FAD/NAD(P)-binding domain"/>
    <property type="match status" value="1"/>
</dbReference>
<dbReference type="EMBL" id="PXXK01000342">
    <property type="protein sequence ID" value="RFN45718.1"/>
    <property type="molecule type" value="Genomic_DNA"/>
</dbReference>
<evidence type="ECO:0000313" key="7">
    <source>
        <dbReference type="EMBL" id="RFN45718.1"/>
    </source>
</evidence>
<feature type="transmembrane region" description="Helical" evidence="6">
    <location>
        <begin position="233"/>
        <end position="254"/>
    </location>
</feature>
<dbReference type="OrthoDB" id="66881at2759"/>
<protein>
    <submittedName>
        <fullName evidence="7">Dimethylaniline monooxygenase 2</fullName>
    </submittedName>
</protein>